<dbReference type="EMBL" id="LR134516">
    <property type="protein sequence ID" value="VEJ21169.1"/>
    <property type="molecule type" value="Genomic_DNA"/>
</dbReference>
<name>A0A3S5BVK1_9NEIS</name>
<evidence type="ECO:0000313" key="3">
    <source>
        <dbReference type="Proteomes" id="UP000268229"/>
    </source>
</evidence>
<dbReference type="AlphaFoldDB" id="A0A3S5BVK1"/>
<evidence type="ECO:0008006" key="4">
    <source>
        <dbReference type="Google" id="ProtNLM"/>
    </source>
</evidence>
<evidence type="ECO:0000256" key="1">
    <source>
        <dbReference type="SAM" id="SignalP"/>
    </source>
</evidence>
<feature type="chain" id="PRO_5018565746" description="NemA protein" evidence="1">
    <location>
        <begin position="17"/>
        <end position="161"/>
    </location>
</feature>
<accession>A0A3S5BVK1</accession>
<gene>
    <name evidence="2" type="ORF">NCTC12227_00895</name>
</gene>
<dbReference type="STRING" id="326522.BWD08_03585"/>
<dbReference type="PROSITE" id="PS51257">
    <property type="entry name" value="PROKAR_LIPOPROTEIN"/>
    <property type="match status" value="1"/>
</dbReference>
<reference evidence="2 3" key="1">
    <citation type="submission" date="2018-12" db="EMBL/GenBank/DDBJ databases">
        <authorList>
            <consortium name="Pathogen Informatics"/>
        </authorList>
    </citation>
    <scope>NUCLEOTIDE SEQUENCE [LARGE SCALE GENOMIC DNA]</scope>
    <source>
        <strain evidence="2 3">NCTC12227</strain>
    </source>
</reference>
<keyword evidence="3" id="KW-1185">Reference proteome</keyword>
<protein>
    <recommendedName>
        <fullName evidence="4">NemA protein</fullName>
    </recommendedName>
</protein>
<feature type="signal peptide" evidence="1">
    <location>
        <begin position="1"/>
        <end position="16"/>
    </location>
</feature>
<dbReference type="Proteomes" id="UP000268229">
    <property type="component" value="Chromosome"/>
</dbReference>
<proteinExistence type="predicted"/>
<evidence type="ECO:0000313" key="2">
    <source>
        <dbReference type="EMBL" id="VEJ21169.1"/>
    </source>
</evidence>
<dbReference type="KEGG" id="nani:NCTC12227_00895"/>
<dbReference type="RefSeq" id="WP_126304481.1">
    <property type="nucleotide sequence ID" value="NZ_LR134516.1"/>
</dbReference>
<dbReference type="OrthoDB" id="7054253at2"/>
<sequence length="161" mass="17526">MKHILLAALITGLLSACTVGTPGMSVGVGVGTNIGRHVGLGTSINIPVGLERTRSSKTTGGINAIKEQIITHFDAKGNTSNQAVKGGFYRQLISKHGNEYIVQDFYGDNGKKRTDPYTLPRNRLLDFRAHPVDGTLTTYAYNGNVMQQQVYQNDKLISARY</sequence>
<keyword evidence="1" id="KW-0732">Signal</keyword>
<organism evidence="2 3">
    <name type="scientific">Neisseria animaloris</name>
    <dbReference type="NCBI Taxonomy" id="326522"/>
    <lineage>
        <taxon>Bacteria</taxon>
        <taxon>Pseudomonadati</taxon>
        <taxon>Pseudomonadota</taxon>
        <taxon>Betaproteobacteria</taxon>
        <taxon>Neisseriales</taxon>
        <taxon>Neisseriaceae</taxon>
        <taxon>Neisseria</taxon>
    </lineage>
</organism>